<sequence>MSGYTAGSIQTNDLNEGDKASCNNGSNGTVCGESESLGILEQFQRLYAERLKRLDGDSELAMHTLKSWVHDLTEQNTMLVRTVEDLERELLKRVDLMHEQLQKTSLVIKRNEHLAKREKSEIELNLRQQVQHLQDDISSLLGVINQANQQGYWSVDNVKLHTVNKNLLPTSPKRTGQALTTPDAAINNSQKNINGDVDSLKNMLADKDAEILNLLERIEEMQDIFTLTSKRVKQAVETEQKYMQEIALNCETECGDSQVECTYTATQESEMTPWVQERLKQQQEQVSALISRVRDLESDCNVIKAERDRLAEEASKPIPPQLSSDPSMVNLSKDLETTRQQLAEATRQVQLLASCVKELEKKNYDTKAALTVEVAEKHDQMLELRKEVHQLDEQVKNANMQTHFKDNIIREMRNELKIARSKISCESRSDYDNKSRRTTFPSIPEASSISDSGVDDGEISSSSHCVQGEIDLLRSQLDEQLKQILEKDQEVCAQKKRVSHLEKELADLQKSNKPTSVSKGPSITLRELEEYRLCTVEGQAAVEELRDEIEAIINDLKIQESKVAEIQKVSSSSKEILQSAQLKLAETDAASLQKTLGEAKDCIQEVHLKAEDFLNERRAGEQRRATRERKVDKLQEQLDASHDNMRDGIEAMEQALAERYEADRLSQREFSDGSSYHSCRDSDNSSCLKQVERLEESNAELLSNLTIMEHQKRDAEEKAAQCLREVEKMKEQISRRSFTDELLHTKDQTINELQGALDSTRRQIRDLQSDYERTIRERDSIKNLLEQQSNSGPLQVAELQSELARVRNQLSTLSSKQALIEQYERRLKDSSDQAEKLSSQLNSVALNLQAKETMLSNKEEMINILQDTLDRTREEMKMLKDKSVSKSPFALPWKNGKKKTGPSSSSVEKSDQDEAAGTASGVPDEQWQVVRDLKLDLSEMLVQYRDCFSEVSRQTRWYRDLREAYQDLRLHAENVKREALSTVNSSQREAEVFRRQCQAQSLQICRLKEQVWKAEQGRHIAESETEELQGRLENYSQQICQFKSRLESLQTQLKETQARMEMSDEQVELRELREFREKWERAARSLADIDQQDKDYWAGLQWCESSESEDSQKREARIEWTAVRQAAMGLLLVEAGRRRRRDAAGSDVGEAEAADNAGKDCESGSTDEGSTKSRDQDRHQDRHQDRDRERDPKPFPEPPRCESQGQLQGVLEENQQLRDQLGQLRAHNAALASQLQEQYVESARCLAGISASLEDDPDTGGALAAARKGLYDVRDLRAGSAKRSLPTPRRSWTGALLGPAGSLGRASRASSSGSSSSGRGGNPHARHTASPEGPEGALGLAPWDYSDHADLCDSGFWVCVTMRCATWRYTRGYTVPPFSLRPIVIEISHRGALPRASRPLSRNPAQSSQSDCAGSVVIALQSCKSPCQVAG</sequence>
<dbReference type="KEGG" id="tpal:117642802"/>
<gene>
    <name evidence="4" type="primary">LOC117642802</name>
</gene>
<organism evidence="4">
    <name type="scientific">Thrips palmi</name>
    <name type="common">Melon thrips</name>
    <dbReference type="NCBI Taxonomy" id="161013"/>
    <lineage>
        <taxon>Eukaryota</taxon>
        <taxon>Metazoa</taxon>
        <taxon>Ecdysozoa</taxon>
        <taxon>Arthropoda</taxon>
        <taxon>Hexapoda</taxon>
        <taxon>Insecta</taxon>
        <taxon>Pterygota</taxon>
        <taxon>Neoptera</taxon>
        <taxon>Paraneoptera</taxon>
        <taxon>Thysanoptera</taxon>
        <taxon>Terebrantia</taxon>
        <taxon>Thripoidea</taxon>
        <taxon>Thripidae</taxon>
        <taxon>Thrips</taxon>
    </lineage>
</organism>
<evidence type="ECO:0000313" key="3">
    <source>
        <dbReference type="Proteomes" id="UP000515158"/>
    </source>
</evidence>
<feature type="compositionally biased region" description="Polar residues" evidence="2">
    <location>
        <begin position="1"/>
        <end position="14"/>
    </location>
</feature>
<dbReference type="RefSeq" id="XP_034237243.1">
    <property type="nucleotide sequence ID" value="XM_034381352.1"/>
</dbReference>
<feature type="region of interest" description="Disordered" evidence="2">
    <location>
        <begin position="1280"/>
        <end position="1337"/>
    </location>
</feature>
<proteinExistence type="predicted"/>
<keyword evidence="3" id="KW-1185">Reference proteome</keyword>
<accession>A0A6P8YC62</accession>
<feature type="region of interest" description="Disordered" evidence="2">
    <location>
        <begin position="619"/>
        <end position="638"/>
    </location>
</feature>
<feature type="compositionally biased region" description="Basic and acidic residues" evidence="2">
    <location>
        <begin position="1169"/>
        <end position="1194"/>
    </location>
</feature>
<keyword evidence="1" id="KW-0175">Coiled coil</keyword>
<evidence type="ECO:0000256" key="2">
    <source>
        <dbReference type="SAM" id="MobiDB-lite"/>
    </source>
</evidence>
<dbReference type="Proteomes" id="UP000515158">
    <property type="component" value="Unplaced"/>
</dbReference>
<feature type="coiled-coil region" evidence="1">
    <location>
        <begin position="1018"/>
        <end position="1066"/>
    </location>
</feature>
<protein>
    <submittedName>
        <fullName evidence="4">Intracellular protein transport protein USO1-like isoform X1</fullName>
    </submittedName>
</protein>
<feature type="region of interest" description="Disordered" evidence="2">
    <location>
        <begin position="1143"/>
        <end position="1206"/>
    </location>
</feature>
<feature type="region of interest" description="Disordered" evidence="2">
    <location>
        <begin position="427"/>
        <end position="462"/>
    </location>
</feature>
<reference evidence="4" key="1">
    <citation type="submission" date="2025-08" db="UniProtKB">
        <authorList>
            <consortium name="RefSeq"/>
        </authorList>
    </citation>
    <scope>IDENTIFICATION</scope>
    <source>
        <tissue evidence="4">Total insect</tissue>
    </source>
</reference>
<feature type="region of interest" description="Disordered" evidence="2">
    <location>
        <begin position="879"/>
        <end position="923"/>
    </location>
</feature>
<dbReference type="GeneID" id="117642802"/>
<dbReference type="OrthoDB" id="6350415at2759"/>
<evidence type="ECO:0000256" key="1">
    <source>
        <dbReference type="SAM" id="Coils"/>
    </source>
</evidence>
<dbReference type="InParanoid" id="A0A6P8YC62"/>
<feature type="compositionally biased region" description="Low complexity" evidence="2">
    <location>
        <begin position="1300"/>
        <end position="1317"/>
    </location>
</feature>
<name>A0A6P8YC62_THRPL</name>
<feature type="coiled-coil region" evidence="1">
    <location>
        <begin position="1207"/>
        <end position="1234"/>
    </location>
</feature>
<feature type="compositionally biased region" description="Polar residues" evidence="2">
    <location>
        <begin position="438"/>
        <end position="451"/>
    </location>
</feature>
<feature type="region of interest" description="Disordered" evidence="2">
    <location>
        <begin position="1"/>
        <end position="20"/>
    </location>
</feature>
<evidence type="ECO:0000313" key="4">
    <source>
        <dbReference type="RefSeq" id="XP_034237243.1"/>
    </source>
</evidence>
<feature type="coiled-coil region" evidence="1">
    <location>
        <begin position="197"/>
        <end position="224"/>
    </location>
</feature>
<feature type="coiled-coil region" evidence="1">
    <location>
        <begin position="279"/>
        <end position="401"/>
    </location>
</feature>